<name>E7RZX6_9BURK</name>
<evidence type="ECO:0000256" key="3">
    <source>
        <dbReference type="ARBA" id="ARBA00022989"/>
    </source>
</evidence>
<dbReference type="GO" id="GO:0016020">
    <property type="term" value="C:membrane"/>
    <property type="evidence" value="ECO:0007669"/>
    <property type="project" value="UniProtKB-SubCell"/>
</dbReference>
<dbReference type="AlphaFoldDB" id="E7RZX6"/>
<evidence type="ECO:0000256" key="2">
    <source>
        <dbReference type="ARBA" id="ARBA00022692"/>
    </source>
</evidence>
<dbReference type="InterPro" id="IPR051533">
    <property type="entry name" value="WaaL-like"/>
</dbReference>
<protein>
    <submittedName>
        <fullName evidence="8">O-antigen polymerase</fullName>
    </submittedName>
</protein>
<keyword evidence="9" id="KW-1185">Reference proteome</keyword>
<dbReference type="Pfam" id="PF04932">
    <property type="entry name" value="Wzy_C"/>
    <property type="match status" value="1"/>
</dbReference>
<feature type="region of interest" description="Disordered" evidence="5">
    <location>
        <begin position="418"/>
        <end position="466"/>
    </location>
</feature>
<dbReference type="HOGENOM" id="CLU_586349_0_0_4"/>
<dbReference type="PANTHER" id="PTHR37422">
    <property type="entry name" value="TEICHURONIC ACID BIOSYNTHESIS PROTEIN TUAE"/>
    <property type="match status" value="1"/>
</dbReference>
<feature type="domain" description="O-antigen ligase-related" evidence="7">
    <location>
        <begin position="200"/>
        <end position="338"/>
    </location>
</feature>
<dbReference type="EMBL" id="AEQP01000022">
    <property type="protein sequence ID" value="EFV94125.1"/>
    <property type="molecule type" value="Genomic_DNA"/>
</dbReference>
<organism evidence="8 9">
    <name type="scientific">Lautropia mirabilis ATCC 51599</name>
    <dbReference type="NCBI Taxonomy" id="887898"/>
    <lineage>
        <taxon>Bacteria</taxon>
        <taxon>Pseudomonadati</taxon>
        <taxon>Pseudomonadota</taxon>
        <taxon>Betaproteobacteria</taxon>
        <taxon>Burkholderiales</taxon>
        <taxon>Burkholderiaceae</taxon>
        <taxon>Lautropia</taxon>
    </lineage>
</organism>
<keyword evidence="2 6" id="KW-0812">Transmembrane</keyword>
<proteinExistence type="predicted"/>
<dbReference type="eggNOG" id="COG3307">
    <property type="taxonomic scope" value="Bacteria"/>
</dbReference>
<gene>
    <name evidence="8" type="ORF">HMPREF0551_2240</name>
</gene>
<feature type="transmembrane region" description="Helical" evidence="6">
    <location>
        <begin position="198"/>
        <end position="227"/>
    </location>
</feature>
<evidence type="ECO:0000256" key="6">
    <source>
        <dbReference type="SAM" id="Phobius"/>
    </source>
</evidence>
<dbReference type="Proteomes" id="UP000011021">
    <property type="component" value="Unassembled WGS sequence"/>
</dbReference>
<evidence type="ECO:0000259" key="7">
    <source>
        <dbReference type="Pfam" id="PF04932"/>
    </source>
</evidence>
<evidence type="ECO:0000256" key="4">
    <source>
        <dbReference type="ARBA" id="ARBA00023136"/>
    </source>
</evidence>
<dbReference type="RefSeq" id="WP_005674647.1">
    <property type="nucleotide sequence ID" value="NZ_CP146288.1"/>
</dbReference>
<sequence>MKKQTQYLNILLAAMIVWVPNQLHLPADLGVKGLNSINLLFLALIYYVHQRNKKLPPSEATPLKGVFIAYFCMLIWGFLAGQLSDRSLMMEDLTAMKNSIFFMCLYFVFFHGARDETSVRHLFYVVLFVAAVAGIEAIREGIDYGFGVYGETKRAAGPFGSNYKASNLAAVFFSMFMPVFAAVALYQKGRPTVRMGAIAGVVILLLGIFCTYSRQAYLIVAAMLLLMTLKRNVVLGILILVAVVNYQAWVPEGVVTRLAMTEQTSEETGEEQLDESTESRFILWAGAGRLLMSRPWGIGLNHFKREIGSEEPSLAGLDAHNFLVLITTEAGPFGGIMTLILYASLSTLAWRFWKLARTPDQQAMAAGFAGATIAVMLGNLYGSRLLDGAVTGNYWILAGLSARYWLLLKNGTRDETGALIDTTQASTTPDGKGPDDKPRPPIQGPATRPDRPSPRDADGRLIRPAG</sequence>
<dbReference type="PANTHER" id="PTHR37422:SF13">
    <property type="entry name" value="LIPOPOLYSACCHARIDE BIOSYNTHESIS PROTEIN PA4999-RELATED"/>
    <property type="match status" value="1"/>
</dbReference>
<comment type="caution">
    <text evidence="8">The sequence shown here is derived from an EMBL/GenBank/DDBJ whole genome shotgun (WGS) entry which is preliminary data.</text>
</comment>
<feature type="transmembrane region" description="Helical" evidence="6">
    <location>
        <begin position="322"/>
        <end position="343"/>
    </location>
</feature>
<feature type="transmembrane region" description="Helical" evidence="6">
    <location>
        <begin position="29"/>
        <end position="49"/>
    </location>
</feature>
<keyword evidence="3 6" id="KW-1133">Transmembrane helix</keyword>
<evidence type="ECO:0000256" key="5">
    <source>
        <dbReference type="SAM" id="MobiDB-lite"/>
    </source>
</evidence>
<feature type="transmembrane region" description="Helical" evidence="6">
    <location>
        <begin position="233"/>
        <end position="250"/>
    </location>
</feature>
<dbReference type="STRING" id="887898.HMPREF0551_2240"/>
<evidence type="ECO:0000256" key="1">
    <source>
        <dbReference type="ARBA" id="ARBA00004141"/>
    </source>
</evidence>
<evidence type="ECO:0000313" key="9">
    <source>
        <dbReference type="Proteomes" id="UP000011021"/>
    </source>
</evidence>
<keyword evidence="4 6" id="KW-0472">Membrane</keyword>
<comment type="subcellular location">
    <subcellularLocation>
        <location evidence="1">Membrane</location>
        <topology evidence="1">Multi-pass membrane protein</topology>
    </subcellularLocation>
</comment>
<feature type="compositionally biased region" description="Basic and acidic residues" evidence="5">
    <location>
        <begin position="448"/>
        <end position="466"/>
    </location>
</feature>
<feature type="transmembrane region" description="Helical" evidence="6">
    <location>
        <begin position="122"/>
        <end position="139"/>
    </location>
</feature>
<evidence type="ECO:0000313" key="8">
    <source>
        <dbReference type="EMBL" id="EFV94125.1"/>
    </source>
</evidence>
<feature type="transmembrane region" description="Helical" evidence="6">
    <location>
        <begin position="363"/>
        <end position="381"/>
    </location>
</feature>
<accession>E7RZX6</accession>
<feature type="transmembrane region" description="Helical" evidence="6">
    <location>
        <begin position="93"/>
        <end position="110"/>
    </location>
</feature>
<dbReference type="InterPro" id="IPR007016">
    <property type="entry name" value="O-antigen_ligase-rel_domated"/>
</dbReference>
<feature type="transmembrane region" description="Helical" evidence="6">
    <location>
        <begin position="7"/>
        <end position="23"/>
    </location>
</feature>
<feature type="transmembrane region" description="Helical" evidence="6">
    <location>
        <begin position="168"/>
        <end position="186"/>
    </location>
</feature>
<reference evidence="8 9" key="1">
    <citation type="submission" date="2010-12" db="EMBL/GenBank/DDBJ databases">
        <authorList>
            <person name="Muzny D."/>
            <person name="Qin X."/>
            <person name="Deng J."/>
            <person name="Jiang H."/>
            <person name="Liu Y."/>
            <person name="Qu J."/>
            <person name="Song X.-Z."/>
            <person name="Zhang L."/>
            <person name="Thornton R."/>
            <person name="Coyle M."/>
            <person name="Francisco L."/>
            <person name="Jackson L."/>
            <person name="Javaid M."/>
            <person name="Korchina V."/>
            <person name="Kovar C."/>
            <person name="Mata R."/>
            <person name="Mathew T."/>
            <person name="Ngo R."/>
            <person name="Nguyen L."/>
            <person name="Nguyen N."/>
            <person name="Okwuonu G."/>
            <person name="Ongeri F."/>
            <person name="Pham C."/>
            <person name="Simmons D."/>
            <person name="Wilczek-Boney K."/>
            <person name="Hale W."/>
            <person name="Jakkamsetti A."/>
            <person name="Pham P."/>
            <person name="Ruth R."/>
            <person name="San Lucas F."/>
            <person name="Warren J."/>
            <person name="Zhang J."/>
            <person name="Zhao Z."/>
            <person name="Zhou C."/>
            <person name="Zhu D."/>
            <person name="Lee S."/>
            <person name="Bess C."/>
            <person name="Blankenburg K."/>
            <person name="Forbes L."/>
            <person name="Fu Q."/>
            <person name="Gubbala S."/>
            <person name="Hirani K."/>
            <person name="Jayaseelan J.C."/>
            <person name="Lara F."/>
            <person name="Munidasa M."/>
            <person name="Palculict T."/>
            <person name="Patil S."/>
            <person name="Pu L.-L."/>
            <person name="Saada N."/>
            <person name="Tang L."/>
            <person name="Weissenberger G."/>
            <person name="Zhu Y."/>
            <person name="Hemphill L."/>
            <person name="Shang Y."/>
            <person name="Youmans B."/>
            <person name="Ayvaz T."/>
            <person name="Ross M."/>
            <person name="Santibanez J."/>
            <person name="Aqrawi P."/>
            <person name="Gross S."/>
            <person name="Joshi V."/>
            <person name="Fowler G."/>
            <person name="Nazareth L."/>
            <person name="Reid J."/>
            <person name="Worley K."/>
            <person name="Petrosino J."/>
            <person name="Highlander S."/>
            <person name="Gibbs R."/>
        </authorList>
    </citation>
    <scope>NUCLEOTIDE SEQUENCE [LARGE SCALE GENOMIC DNA]</scope>
    <source>
        <strain evidence="8 9">ATCC 51599</strain>
    </source>
</reference>
<feature type="transmembrane region" description="Helical" evidence="6">
    <location>
        <begin position="61"/>
        <end position="81"/>
    </location>
</feature>